<name>A0A0E9SDQ8_ANGAN</name>
<dbReference type="EMBL" id="GBXM01069772">
    <property type="protein sequence ID" value="JAH38805.1"/>
    <property type="molecule type" value="Transcribed_RNA"/>
</dbReference>
<protein>
    <submittedName>
        <fullName evidence="1">Uncharacterized protein</fullName>
    </submittedName>
</protein>
<dbReference type="AlphaFoldDB" id="A0A0E9SDQ8"/>
<organism evidence="1">
    <name type="scientific">Anguilla anguilla</name>
    <name type="common">European freshwater eel</name>
    <name type="synonym">Muraena anguilla</name>
    <dbReference type="NCBI Taxonomy" id="7936"/>
    <lineage>
        <taxon>Eukaryota</taxon>
        <taxon>Metazoa</taxon>
        <taxon>Chordata</taxon>
        <taxon>Craniata</taxon>
        <taxon>Vertebrata</taxon>
        <taxon>Euteleostomi</taxon>
        <taxon>Actinopterygii</taxon>
        <taxon>Neopterygii</taxon>
        <taxon>Teleostei</taxon>
        <taxon>Anguilliformes</taxon>
        <taxon>Anguillidae</taxon>
        <taxon>Anguilla</taxon>
    </lineage>
</organism>
<evidence type="ECO:0000313" key="1">
    <source>
        <dbReference type="EMBL" id="JAH38805.1"/>
    </source>
</evidence>
<accession>A0A0E9SDQ8</accession>
<reference evidence="1" key="1">
    <citation type="submission" date="2014-11" db="EMBL/GenBank/DDBJ databases">
        <authorList>
            <person name="Amaro Gonzalez C."/>
        </authorList>
    </citation>
    <scope>NUCLEOTIDE SEQUENCE</scope>
</reference>
<sequence>MLFSLPQVRQTTLQHADNLPDRRYILVKCLVYLRAIKEEPDDTEVTPCQSSL</sequence>
<proteinExistence type="predicted"/>
<reference evidence="1" key="2">
    <citation type="journal article" date="2015" name="Fish Shellfish Immunol.">
        <title>Early steps in the European eel (Anguilla anguilla)-Vibrio vulnificus interaction in the gills: Role of the RtxA13 toxin.</title>
        <authorList>
            <person name="Callol A."/>
            <person name="Pajuelo D."/>
            <person name="Ebbesson L."/>
            <person name="Teles M."/>
            <person name="MacKenzie S."/>
            <person name="Amaro C."/>
        </authorList>
    </citation>
    <scope>NUCLEOTIDE SEQUENCE</scope>
</reference>